<dbReference type="PANTHER" id="PTHR19139:SF268">
    <property type="entry name" value="NEUROGENIC PROTEIN BIG BRAIN"/>
    <property type="match status" value="1"/>
</dbReference>
<evidence type="ECO:0000256" key="1">
    <source>
        <dbReference type="ARBA" id="ARBA00004141"/>
    </source>
</evidence>
<dbReference type="AlphaFoldDB" id="A0A4C1WG43"/>
<sequence length="292" mass="30706">MECRISGASGLRVSAAASDTGAAWQRLAAEAMLSALVVGAHCAAAARRWTGAAPLLHAAAYIAATLVALPYLNPARALGVAFVLGHWERHWVHWLGPLAGVVPVALLLEWTTRRPRHTPPADDENYDDLDKGGYPPTGGVLRHAPSYCAAPAPTPNGSEPLYGGTKSLYCRSPQPARHALHRSQSVYSKSSCPGGPLVPAQSLVVRAGHALAHSQNAHNAHREPAYGPAANRPGPTGAAGPVPTPAGDRRDSLYGSEGGRRTAHALPDDSAYGTYSRAAPYRPHHHTLVDPY</sequence>
<feature type="transmembrane region" description="Helical" evidence="6">
    <location>
        <begin position="53"/>
        <end position="71"/>
    </location>
</feature>
<dbReference type="Proteomes" id="UP000299102">
    <property type="component" value="Unassembled WGS sequence"/>
</dbReference>
<evidence type="ECO:0000256" key="5">
    <source>
        <dbReference type="SAM" id="MobiDB-lite"/>
    </source>
</evidence>
<evidence type="ECO:0000313" key="8">
    <source>
        <dbReference type="Proteomes" id="UP000299102"/>
    </source>
</evidence>
<dbReference type="PANTHER" id="PTHR19139">
    <property type="entry name" value="AQUAPORIN TRANSPORTER"/>
    <property type="match status" value="1"/>
</dbReference>
<keyword evidence="2 6" id="KW-0812">Transmembrane</keyword>
<keyword evidence="3 6" id="KW-1133">Transmembrane helix</keyword>
<comment type="subcellular location">
    <subcellularLocation>
        <location evidence="1">Membrane</location>
        <topology evidence="1">Multi-pass membrane protein</topology>
    </subcellularLocation>
</comment>
<comment type="caution">
    <text evidence="7">The sequence shown here is derived from an EMBL/GenBank/DDBJ whole genome shotgun (WGS) entry which is preliminary data.</text>
</comment>
<name>A0A4C1WG43_EUMVA</name>
<reference evidence="7 8" key="1">
    <citation type="journal article" date="2019" name="Commun. Biol.">
        <title>The bagworm genome reveals a unique fibroin gene that provides high tensile strength.</title>
        <authorList>
            <person name="Kono N."/>
            <person name="Nakamura H."/>
            <person name="Ohtoshi R."/>
            <person name="Tomita M."/>
            <person name="Numata K."/>
            <person name="Arakawa K."/>
        </authorList>
    </citation>
    <scope>NUCLEOTIDE SEQUENCE [LARGE SCALE GENOMIC DNA]</scope>
</reference>
<organism evidence="7 8">
    <name type="scientific">Eumeta variegata</name>
    <name type="common">Bagworm moth</name>
    <name type="synonym">Eumeta japonica</name>
    <dbReference type="NCBI Taxonomy" id="151549"/>
    <lineage>
        <taxon>Eukaryota</taxon>
        <taxon>Metazoa</taxon>
        <taxon>Ecdysozoa</taxon>
        <taxon>Arthropoda</taxon>
        <taxon>Hexapoda</taxon>
        <taxon>Insecta</taxon>
        <taxon>Pterygota</taxon>
        <taxon>Neoptera</taxon>
        <taxon>Endopterygota</taxon>
        <taxon>Lepidoptera</taxon>
        <taxon>Glossata</taxon>
        <taxon>Ditrysia</taxon>
        <taxon>Tineoidea</taxon>
        <taxon>Psychidae</taxon>
        <taxon>Oiketicinae</taxon>
        <taxon>Eumeta</taxon>
    </lineage>
</organism>
<dbReference type="Gene3D" id="1.20.1080.10">
    <property type="entry name" value="Glycerol uptake facilitator protein"/>
    <property type="match status" value="1"/>
</dbReference>
<keyword evidence="8" id="KW-1185">Reference proteome</keyword>
<dbReference type="SUPFAM" id="SSF81338">
    <property type="entry name" value="Aquaporin-like"/>
    <property type="match status" value="1"/>
</dbReference>
<evidence type="ECO:0000256" key="3">
    <source>
        <dbReference type="ARBA" id="ARBA00022989"/>
    </source>
</evidence>
<protein>
    <submittedName>
        <fullName evidence="7">Neurogenic protein big brain</fullName>
    </submittedName>
</protein>
<feature type="region of interest" description="Disordered" evidence="5">
    <location>
        <begin position="211"/>
        <end position="278"/>
    </location>
</feature>
<dbReference type="InterPro" id="IPR023271">
    <property type="entry name" value="Aquaporin-like"/>
</dbReference>
<keyword evidence="4 6" id="KW-0472">Membrane</keyword>
<evidence type="ECO:0000313" key="7">
    <source>
        <dbReference type="EMBL" id="GBP49124.1"/>
    </source>
</evidence>
<accession>A0A4C1WG43</accession>
<dbReference type="EMBL" id="BGZK01000538">
    <property type="protein sequence ID" value="GBP49124.1"/>
    <property type="molecule type" value="Genomic_DNA"/>
</dbReference>
<evidence type="ECO:0000256" key="6">
    <source>
        <dbReference type="SAM" id="Phobius"/>
    </source>
</evidence>
<dbReference type="InterPro" id="IPR034294">
    <property type="entry name" value="Aquaporin_transptr"/>
</dbReference>
<dbReference type="Pfam" id="PF00230">
    <property type="entry name" value="MIP"/>
    <property type="match status" value="1"/>
</dbReference>
<dbReference type="GO" id="GO:0005886">
    <property type="term" value="C:plasma membrane"/>
    <property type="evidence" value="ECO:0007669"/>
    <property type="project" value="TreeGrafter"/>
</dbReference>
<feature type="transmembrane region" description="Helical" evidence="6">
    <location>
        <begin position="91"/>
        <end position="108"/>
    </location>
</feature>
<gene>
    <name evidence="7" type="primary">bib</name>
    <name evidence="7" type="ORF">EVAR_80792_1</name>
</gene>
<dbReference type="STRING" id="151549.A0A4C1WG43"/>
<proteinExistence type="predicted"/>
<evidence type="ECO:0000256" key="4">
    <source>
        <dbReference type="ARBA" id="ARBA00023136"/>
    </source>
</evidence>
<dbReference type="GO" id="GO:0015250">
    <property type="term" value="F:water channel activity"/>
    <property type="evidence" value="ECO:0007669"/>
    <property type="project" value="TreeGrafter"/>
</dbReference>
<dbReference type="InterPro" id="IPR000425">
    <property type="entry name" value="MIP"/>
</dbReference>
<evidence type="ECO:0000256" key="2">
    <source>
        <dbReference type="ARBA" id="ARBA00022692"/>
    </source>
</evidence>
<dbReference type="OrthoDB" id="3222at2759"/>